<evidence type="ECO:0000313" key="1">
    <source>
        <dbReference type="EMBL" id="HIR63040.1"/>
    </source>
</evidence>
<organism evidence="1 2">
    <name type="scientific">Candidatus Coprenecus avistercoris</name>
    <dbReference type="NCBI Taxonomy" id="2840730"/>
    <lineage>
        <taxon>Bacteria</taxon>
        <taxon>Pseudomonadati</taxon>
        <taxon>Bacteroidota</taxon>
        <taxon>Bacteroidia</taxon>
        <taxon>Bacteroidales</taxon>
        <taxon>Rikenellaceae</taxon>
        <taxon>Rikenellaceae incertae sedis</taxon>
        <taxon>Candidatus Coprenecus</taxon>
    </lineage>
</organism>
<proteinExistence type="predicted"/>
<dbReference type="EMBL" id="DVHI01000074">
    <property type="protein sequence ID" value="HIR63040.1"/>
    <property type="molecule type" value="Genomic_DNA"/>
</dbReference>
<evidence type="ECO:0000313" key="2">
    <source>
        <dbReference type="Proteomes" id="UP000886744"/>
    </source>
</evidence>
<comment type="caution">
    <text evidence="1">The sequence shown here is derived from an EMBL/GenBank/DDBJ whole genome shotgun (WGS) entry which is preliminary data.</text>
</comment>
<dbReference type="AlphaFoldDB" id="A0A9D1J6V7"/>
<gene>
    <name evidence="1" type="ORF">IAC94_05915</name>
</gene>
<dbReference type="Proteomes" id="UP000886744">
    <property type="component" value="Unassembled WGS sequence"/>
</dbReference>
<accession>A0A9D1J6V7</accession>
<protein>
    <submittedName>
        <fullName evidence="1">Uncharacterized protein</fullName>
    </submittedName>
</protein>
<reference evidence="1" key="2">
    <citation type="journal article" date="2021" name="PeerJ">
        <title>Extensive microbial diversity within the chicken gut microbiome revealed by metagenomics and culture.</title>
        <authorList>
            <person name="Gilroy R."/>
            <person name="Ravi A."/>
            <person name="Getino M."/>
            <person name="Pursley I."/>
            <person name="Horton D.L."/>
            <person name="Alikhan N.F."/>
            <person name="Baker D."/>
            <person name="Gharbi K."/>
            <person name="Hall N."/>
            <person name="Watson M."/>
            <person name="Adriaenssens E.M."/>
            <person name="Foster-Nyarko E."/>
            <person name="Jarju S."/>
            <person name="Secka A."/>
            <person name="Antonio M."/>
            <person name="Oren A."/>
            <person name="Chaudhuri R.R."/>
            <person name="La Ragione R."/>
            <person name="Hildebrand F."/>
            <person name="Pallen M.J."/>
        </authorList>
    </citation>
    <scope>NUCLEOTIDE SEQUENCE</scope>
    <source>
        <strain evidence="1">ChiHjej13B12-12457</strain>
    </source>
</reference>
<sequence>MERFITIERVQACSVIGGATSQEGRVVRMLGRLVGAALRALYDLLTGEYRKPQAEGAW</sequence>
<reference evidence="1" key="1">
    <citation type="submission" date="2020-10" db="EMBL/GenBank/DDBJ databases">
        <authorList>
            <person name="Gilroy R."/>
        </authorList>
    </citation>
    <scope>NUCLEOTIDE SEQUENCE</scope>
    <source>
        <strain evidence="1">ChiHjej13B12-12457</strain>
    </source>
</reference>
<name>A0A9D1J6V7_9BACT</name>